<dbReference type="Gene3D" id="3.40.50.2300">
    <property type="match status" value="2"/>
</dbReference>
<dbReference type="Pfam" id="PF13377">
    <property type="entry name" value="Peripla_BP_3"/>
    <property type="match status" value="1"/>
</dbReference>
<reference evidence="5 6" key="1">
    <citation type="submission" date="2019-06" db="EMBL/GenBank/DDBJ databases">
        <title>Whole genome shotgun sequence of Microbacterium testaceum NBRC 12675.</title>
        <authorList>
            <person name="Hosoyama A."/>
            <person name="Uohara A."/>
            <person name="Ohji S."/>
            <person name="Ichikawa N."/>
        </authorList>
    </citation>
    <scope>NUCLEOTIDE SEQUENCE [LARGE SCALE GENOMIC DNA]</scope>
    <source>
        <strain evidence="5 6">NBRC 12675</strain>
    </source>
</reference>
<accession>A0A4Y3QQU2</accession>
<dbReference type="InterPro" id="IPR028082">
    <property type="entry name" value="Peripla_BP_I"/>
</dbReference>
<dbReference type="RefSeq" id="WP_141378369.1">
    <property type="nucleotide sequence ID" value="NZ_BJML01000016.1"/>
</dbReference>
<dbReference type="PROSITE" id="PS00356">
    <property type="entry name" value="HTH_LACI_1"/>
    <property type="match status" value="1"/>
</dbReference>
<organism evidence="5 6">
    <name type="scientific">Microbacterium testaceum</name>
    <name type="common">Aureobacterium testaceum</name>
    <name type="synonym">Brevibacterium testaceum</name>
    <dbReference type="NCBI Taxonomy" id="2033"/>
    <lineage>
        <taxon>Bacteria</taxon>
        <taxon>Bacillati</taxon>
        <taxon>Actinomycetota</taxon>
        <taxon>Actinomycetes</taxon>
        <taxon>Micrococcales</taxon>
        <taxon>Microbacteriaceae</taxon>
        <taxon>Microbacterium</taxon>
    </lineage>
</organism>
<dbReference type="PROSITE" id="PS50932">
    <property type="entry name" value="HTH_LACI_2"/>
    <property type="match status" value="1"/>
</dbReference>
<dbReference type="Gene3D" id="1.10.260.40">
    <property type="entry name" value="lambda repressor-like DNA-binding domains"/>
    <property type="match status" value="1"/>
</dbReference>
<dbReference type="SUPFAM" id="SSF47413">
    <property type="entry name" value="lambda repressor-like DNA-binding domains"/>
    <property type="match status" value="1"/>
</dbReference>
<dbReference type="AlphaFoldDB" id="A0A4Y3QQU2"/>
<dbReference type="Pfam" id="PF00356">
    <property type="entry name" value="LacI"/>
    <property type="match status" value="1"/>
</dbReference>
<dbReference type="InterPro" id="IPR010982">
    <property type="entry name" value="Lambda_DNA-bd_dom_sf"/>
</dbReference>
<evidence type="ECO:0000313" key="5">
    <source>
        <dbReference type="EMBL" id="GEB47299.1"/>
    </source>
</evidence>
<proteinExistence type="predicted"/>
<keyword evidence="3" id="KW-0804">Transcription</keyword>
<dbReference type="SUPFAM" id="SSF53822">
    <property type="entry name" value="Periplasmic binding protein-like I"/>
    <property type="match status" value="1"/>
</dbReference>
<comment type="caution">
    <text evidence="5">The sequence shown here is derived from an EMBL/GenBank/DDBJ whole genome shotgun (WGS) entry which is preliminary data.</text>
</comment>
<dbReference type="CDD" id="cd01392">
    <property type="entry name" value="HTH_LacI"/>
    <property type="match status" value="1"/>
</dbReference>
<dbReference type="InterPro" id="IPR000843">
    <property type="entry name" value="HTH_LacI"/>
</dbReference>
<keyword evidence="2" id="KW-0238">DNA-binding</keyword>
<dbReference type="PANTHER" id="PTHR30146">
    <property type="entry name" value="LACI-RELATED TRANSCRIPTIONAL REPRESSOR"/>
    <property type="match status" value="1"/>
</dbReference>
<evidence type="ECO:0000256" key="3">
    <source>
        <dbReference type="ARBA" id="ARBA00023163"/>
    </source>
</evidence>
<dbReference type="GeneID" id="57145914"/>
<sequence length="344" mass="35444">MTPRKPTLHDVAAGAGVSIAAASFALRGKSGVSAETRDRVTAVARDLGYSVNMPARNLRTARSGAVGLHLPAGTTHLPYYTDFAFGVVEAADRRGLSVILLPHRDDAASGAPASFVDGYVVVDASIEDAGIRALLDSGRPVVSGEHVFGGMGRTSASVAIDHAAALRRLLAHLSERGAQRIAAVLPPDGTAWSRELAETYESWAREHGLDGLSRTVSFVPTAAEIATVVTEIVADPTVDAVVIAPSGSAATALAAAARAGRRVGDDLLVAACVDEPAHALLSPPVTSIDLAARELGAACLELLVEVWDAETLADPVRVAHPRLVVRDSTAGHGGDPGETLHPAT</sequence>
<dbReference type="EMBL" id="BJML01000016">
    <property type="protein sequence ID" value="GEB47299.1"/>
    <property type="molecule type" value="Genomic_DNA"/>
</dbReference>
<feature type="domain" description="HTH lacI-type" evidence="4">
    <location>
        <begin position="6"/>
        <end position="60"/>
    </location>
</feature>
<dbReference type="SMART" id="SM00354">
    <property type="entry name" value="HTH_LACI"/>
    <property type="match status" value="1"/>
</dbReference>
<dbReference type="PANTHER" id="PTHR30146:SF153">
    <property type="entry name" value="LACTOSE OPERON REPRESSOR"/>
    <property type="match status" value="1"/>
</dbReference>
<dbReference type="GO" id="GO:0000976">
    <property type="term" value="F:transcription cis-regulatory region binding"/>
    <property type="evidence" value="ECO:0007669"/>
    <property type="project" value="TreeGrafter"/>
</dbReference>
<evidence type="ECO:0000313" key="6">
    <source>
        <dbReference type="Proteomes" id="UP000319525"/>
    </source>
</evidence>
<dbReference type="GO" id="GO:0003700">
    <property type="term" value="F:DNA-binding transcription factor activity"/>
    <property type="evidence" value="ECO:0007669"/>
    <property type="project" value="TreeGrafter"/>
</dbReference>
<evidence type="ECO:0000256" key="2">
    <source>
        <dbReference type="ARBA" id="ARBA00023125"/>
    </source>
</evidence>
<evidence type="ECO:0000259" key="4">
    <source>
        <dbReference type="PROSITE" id="PS50932"/>
    </source>
</evidence>
<dbReference type="OrthoDB" id="252678at2"/>
<evidence type="ECO:0000256" key="1">
    <source>
        <dbReference type="ARBA" id="ARBA00023015"/>
    </source>
</evidence>
<keyword evidence="1" id="KW-0805">Transcription regulation</keyword>
<name>A0A4Y3QQU2_MICTE</name>
<dbReference type="InterPro" id="IPR046335">
    <property type="entry name" value="LacI/GalR-like_sensor"/>
</dbReference>
<dbReference type="Proteomes" id="UP000319525">
    <property type="component" value="Unassembled WGS sequence"/>
</dbReference>
<protein>
    <submittedName>
        <fullName evidence="5">LacI family transcriptional regulator</fullName>
    </submittedName>
</protein>
<gene>
    <name evidence="5" type="ORF">MTE01_32440</name>
</gene>